<comment type="caution">
    <text evidence="12">The sequence shown here is derived from an EMBL/GenBank/DDBJ whole genome shotgun (WGS) entry which is preliminary data.</text>
</comment>
<comment type="function">
    <text evidence="11">Complex I functions in the transfer of electrons from NADH to the respiratory chain. Accessory subunit of the mitochondrial membrane respiratory chain NADH dehydrogenase (Complex I), that is believed not to be involved in catalysis.</text>
</comment>
<sequence length="75" mass="8131">MTEAVIRKKPGMASVKDMPLLQDGPPPGGFAPVRYARRIPNKGPSAMAIFLAAFGAFSYGMYQVGQGNKIRRSFL</sequence>
<gene>
    <name evidence="12" type="ORF">Golob_004279</name>
</gene>
<keyword evidence="6 11" id="KW-0999">Mitochondrion inner membrane</keyword>
<organism evidence="12 13">
    <name type="scientific">Gossypium lobatum</name>
    <dbReference type="NCBI Taxonomy" id="34289"/>
    <lineage>
        <taxon>Eukaryota</taxon>
        <taxon>Viridiplantae</taxon>
        <taxon>Streptophyta</taxon>
        <taxon>Embryophyta</taxon>
        <taxon>Tracheophyta</taxon>
        <taxon>Spermatophyta</taxon>
        <taxon>Magnoliopsida</taxon>
        <taxon>eudicotyledons</taxon>
        <taxon>Gunneridae</taxon>
        <taxon>Pentapetalae</taxon>
        <taxon>rosids</taxon>
        <taxon>malvids</taxon>
        <taxon>Malvales</taxon>
        <taxon>Malvaceae</taxon>
        <taxon>Malvoideae</taxon>
        <taxon>Gossypium</taxon>
    </lineage>
</organism>
<evidence type="ECO:0000256" key="9">
    <source>
        <dbReference type="ARBA" id="ARBA00023128"/>
    </source>
</evidence>
<comment type="subcellular location">
    <subcellularLocation>
        <location evidence="1 11">Mitochondrion inner membrane</location>
        <topology evidence="1 11">Single-pass membrane protein</topology>
        <orientation evidence="1 11">Matrix side</orientation>
    </subcellularLocation>
</comment>
<evidence type="ECO:0000256" key="6">
    <source>
        <dbReference type="ARBA" id="ARBA00022792"/>
    </source>
</evidence>
<keyword evidence="5 11" id="KW-0812">Transmembrane</keyword>
<keyword evidence="7 11" id="KW-0249">Electron transport</keyword>
<evidence type="ECO:0000256" key="11">
    <source>
        <dbReference type="RuleBase" id="RU368034"/>
    </source>
</evidence>
<proteinExistence type="inferred from homology"/>
<dbReference type="GO" id="GO:0045271">
    <property type="term" value="C:respiratory chain complex I"/>
    <property type="evidence" value="ECO:0007669"/>
    <property type="project" value="UniProtKB-UniRule"/>
</dbReference>
<feature type="non-terminal residue" evidence="12">
    <location>
        <position position="75"/>
    </location>
</feature>
<keyword evidence="4 11" id="KW-0679">Respiratory chain</keyword>
<dbReference type="AlphaFoldDB" id="A0A7J8N108"/>
<evidence type="ECO:0000313" key="12">
    <source>
        <dbReference type="EMBL" id="MBA0570661.1"/>
    </source>
</evidence>
<reference evidence="12 13" key="1">
    <citation type="journal article" date="2019" name="Genome Biol. Evol.">
        <title>Insights into the evolution of the New World diploid cottons (Gossypium, subgenus Houzingenia) based on genome sequencing.</title>
        <authorList>
            <person name="Grover C.E."/>
            <person name="Arick M.A. 2nd"/>
            <person name="Thrash A."/>
            <person name="Conover J.L."/>
            <person name="Sanders W.S."/>
            <person name="Peterson D.G."/>
            <person name="Frelichowski J.E."/>
            <person name="Scheffler J.A."/>
            <person name="Scheffler B.E."/>
            <person name="Wendel J.F."/>
        </authorList>
    </citation>
    <scope>NUCLEOTIDE SEQUENCE [LARGE SCALE GENOMIC DNA]</scope>
    <source>
        <strain evidence="12">157</strain>
        <tissue evidence="12">Leaf</tissue>
    </source>
</reference>
<evidence type="ECO:0000256" key="3">
    <source>
        <dbReference type="ARBA" id="ARBA00022448"/>
    </source>
</evidence>
<evidence type="ECO:0000256" key="1">
    <source>
        <dbReference type="ARBA" id="ARBA00004298"/>
    </source>
</evidence>
<dbReference type="EMBL" id="JABEZX010000011">
    <property type="protein sequence ID" value="MBA0570661.1"/>
    <property type="molecule type" value="Genomic_DNA"/>
</dbReference>
<accession>A0A7J8N108</accession>
<comment type="similarity">
    <text evidence="2 11">Belongs to the complex I NDUFA13 subunit family.</text>
</comment>
<protein>
    <recommendedName>
        <fullName evidence="11">NADH dehydrogenase [ubiquinone] 1 alpha subcomplex subunit 13</fullName>
    </recommendedName>
</protein>
<evidence type="ECO:0000256" key="8">
    <source>
        <dbReference type="ARBA" id="ARBA00022989"/>
    </source>
</evidence>
<keyword evidence="13" id="KW-1185">Reference proteome</keyword>
<evidence type="ECO:0000256" key="5">
    <source>
        <dbReference type="ARBA" id="ARBA00022692"/>
    </source>
</evidence>
<dbReference type="PANTHER" id="PTHR12966">
    <property type="entry name" value="NADH DEHYDROGENASE UBIQUINONE 1 ALPHA SUBCOMPLEX SUBUNIT 13"/>
    <property type="match status" value="1"/>
</dbReference>
<evidence type="ECO:0000313" key="13">
    <source>
        <dbReference type="Proteomes" id="UP000593572"/>
    </source>
</evidence>
<keyword evidence="9 11" id="KW-0496">Mitochondrion</keyword>
<dbReference type="InterPro" id="IPR009346">
    <property type="entry name" value="GRIM-19"/>
</dbReference>
<dbReference type="Proteomes" id="UP000593572">
    <property type="component" value="Unassembled WGS sequence"/>
</dbReference>
<feature type="transmembrane region" description="Helical" evidence="11">
    <location>
        <begin position="45"/>
        <end position="62"/>
    </location>
</feature>
<evidence type="ECO:0000256" key="2">
    <source>
        <dbReference type="ARBA" id="ARBA00007312"/>
    </source>
</evidence>
<evidence type="ECO:0000256" key="10">
    <source>
        <dbReference type="ARBA" id="ARBA00023136"/>
    </source>
</evidence>
<name>A0A7J8N108_9ROSI</name>
<keyword evidence="3 11" id="KW-0813">Transport</keyword>
<dbReference type="Pfam" id="PF06212">
    <property type="entry name" value="GRIM-19"/>
    <property type="match status" value="1"/>
</dbReference>
<keyword evidence="8 11" id="KW-1133">Transmembrane helix</keyword>
<evidence type="ECO:0000256" key="7">
    <source>
        <dbReference type="ARBA" id="ARBA00022982"/>
    </source>
</evidence>
<evidence type="ECO:0000256" key="4">
    <source>
        <dbReference type="ARBA" id="ARBA00022660"/>
    </source>
</evidence>
<dbReference type="GO" id="GO:0005743">
    <property type="term" value="C:mitochondrial inner membrane"/>
    <property type="evidence" value="ECO:0007669"/>
    <property type="project" value="UniProtKB-SubCell"/>
</dbReference>
<keyword evidence="10 11" id="KW-0472">Membrane</keyword>
<dbReference type="PANTHER" id="PTHR12966:SF0">
    <property type="entry name" value="NADH DEHYDROGENASE [UBIQUINONE] 1 ALPHA SUBCOMPLEX SUBUNIT 13"/>
    <property type="match status" value="1"/>
</dbReference>